<evidence type="ECO:0000313" key="6">
    <source>
        <dbReference type="Proteomes" id="UP000305888"/>
    </source>
</evidence>
<dbReference type="EMBL" id="CP040818">
    <property type="protein sequence ID" value="QDL91476.1"/>
    <property type="molecule type" value="Genomic_DNA"/>
</dbReference>
<dbReference type="GO" id="GO:0003700">
    <property type="term" value="F:DNA-binding transcription factor activity"/>
    <property type="evidence" value="ECO:0007669"/>
    <property type="project" value="TreeGrafter"/>
</dbReference>
<dbReference type="SUPFAM" id="SSF48498">
    <property type="entry name" value="Tetracyclin repressor-like, C-terminal domain"/>
    <property type="match status" value="1"/>
</dbReference>
<dbReference type="Gene3D" id="1.10.357.10">
    <property type="entry name" value="Tetracycline Repressor, domain 2"/>
    <property type="match status" value="1"/>
</dbReference>
<feature type="DNA-binding region" description="H-T-H motif" evidence="2">
    <location>
        <begin position="115"/>
        <end position="134"/>
    </location>
</feature>
<evidence type="ECO:0000256" key="3">
    <source>
        <dbReference type="SAM" id="MobiDB-lite"/>
    </source>
</evidence>
<keyword evidence="1 2" id="KW-0238">DNA-binding</keyword>
<evidence type="ECO:0000313" key="5">
    <source>
        <dbReference type="EMBL" id="QDL91476.1"/>
    </source>
</evidence>
<name>A0A5B8FRV4_9RHOB</name>
<dbReference type="OrthoDB" id="9816431at2"/>
<dbReference type="Proteomes" id="UP000305888">
    <property type="component" value="Chromosome"/>
</dbReference>
<feature type="compositionally biased region" description="Low complexity" evidence="3">
    <location>
        <begin position="50"/>
        <end position="77"/>
    </location>
</feature>
<dbReference type="AlphaFoldDB" id="A0A5B8FRV4"/>
<dbReference type="Pfam" id="PF14246">
    <property type="entry name" value="TetR_C_7"/>
    <property type="match status" value="1"/>
</dbReference>
<dbReference type="InterPro" id="IPR001647">
    <property type="entry name" value="HTH_TetR"/>
</dbReference>
<dbReference type="InterPro" id="IPR050109">
    <property type="entry name" value="HTH-type_TetR-like_transc_reg"/>
</dbReference>
<reference evidence="5 6" key="1">
    <citation type="submission" date="2019-06" db="EMBL/GenBank/DDBJ databases">
        <title>Genome sequence of Rhodobacteraceae bacterium D4M1.</title>
        <authorList>
            <person name="Cao J."/>
        </authorList>
    </citation>
    <scope>NUCLEOTIDE SEQUENCE [LARGE SCALE GENOMIC DNA]</scope>
    <source>
        <strain evidence="5 6">D4M1</strain>
    </source>
</reference>
<protein>
    <submittedName>
        <fullName evidence="5">TetR family transcriptional regulator</fullName>
    </submittedName>
</protein>
<evidence type="ECO:0000256" key="2">
    <source>
        <dbReference type="PROSITE-ProRule" id="PRU00335"/>
    </source>
</evidence>
<dbReference type="Pfam" id="PF00440">
    <property type="entry name" value="TetR_N"/>
    <property type="match status" value="1"/>
</dbReference>
<feature type="domain" description="HTH tetR-type" evidence="4">
    <location>
        <begin position="92"/>
        <end position="152"/>
    </location>
</feature>
<dbReference type="PANTHER" id="PTHR30055:SF223">
    <property type="entry name" value="HTH-TYPE TRANSCRIPTIONAL REGULATOR UIDR"/>
    <property type="match status" value="1"/>
</dbReference>
<dbReference type="PROSITE" id="PS50977">
    <property type="entry name" value="HTH_TETR_2"/>
    <property type="match status" value="1"/>
</dbReference>
<sequence length="298" mass="31749">MSEHDEAAPDTPRHGAADPDADHTPAATPVTGARATSDREAGTEADTETDTAPRTPAGTAPVTAPVTAGGTATAPDAAKPRRRGRPKVTPDPDLAARLVNETRKLFIERGYARTTMDDIAAHCRVSKRTLYRLFPAKSALFQAIIEAHRPAMLALPGNYSGLPLSEALARILRVDISAEEDLERIAVLRLVVMEAQSVPELAAIVRDHGAEPSRRALADWLGAQQAAGRMRPLDPMLVSGMLMNMVFGVTRGGRVGPPDVENWPDLAERDHHIRLCIDLFLNGALPRGPQGPAGTAGS</sequence>
<dbReference type="PANTHER" id="PTHR30055">
    <property type="entry name" value="HTH-TYPE TRANSCRIPTIONAL REGULATOR RUTR"/>
    <property type="match status" value="1"/>
</dbReference>
<accession>A0A5B8FRV4</accession>
<feature type="region of interest" description="Disordered" evidence="3">
    <location>
        <begin position="1"/>
        <end position="94"/>
    </location>
</feature>
<dbReference type="InterPro" id="IPR039536">
    <property type="entry name" value="TetR_C_Proteobacteria"/>
</dbReference>
<keyword evidence="6" id="KW-1185">Reference proteome</keyword>
<dbReference type="RefSeq" id="WP_138577706.1">
    <property type="nucleotide sequence ID" value="NZ_CP040818.1"/>
</dbReference>
<gene>
    <name evidence="5" type="ORF">FDP22_06575</name>
</gene>
<feature type="compositionally biased region" description="Basic and acidic residues" evidence="3">
    <location>
        <begin position="1"/>
        <end position="23"/>
    </location>
</feature>
<evidence type="ECO:0000256" key="1">
    <source>
        <dbReference type="ARBA" id="ARBA00023125"/>
    </source>
</evidence>
<evidence type="ECO:0000259" key="4">
    <source>
        <dbReference type="PROSITE" id="PS50977"/>
    </source>
</evidence>
<dbReference type="InterPro" id="IPR036271">
    <property type="entry name" value="Tet_transcr_reg_TetR-rel_C_sf"/>
</dbReference>
<dbReference type="KEGG" id="ppru:FDP22_06575"/>
<dbReference type="SUPFAM" id="SSF46689">
    <property type="entry name" value="Homeodomain-like"/>
    <property type="match status" value="1"/>
</dbReference>
<dbReference type="PRINTS" id="PR00455">
    <property type="entry name" value="HTHTETR"/>
</dbReference>
<proteinExistence type="predicted"/>
<dbReference type="InterPro" id="IPR009057">
    <property type="entry name" value="Homeodomain-like_sf"/>
</dbReference>
<dbReference type="GO" id="GO:0000976">
    <property type="term" value="F:transcription cis-regulatory region binding"/>
    <property type="evidence" value="ECO:0007669"/>
    <property type="project" value="TreeGrafter"/>
</dbReference>
<organism evidence="5 6">
    <name type="scientific">Paroceanicella profunda</name>
    <dbReference type="NCBI Taxonomy" id="2579971"/>
    <lineage>
        <taxon>Bacteria</taxon>
        <taxon>Pseudomonadati</taxon>
        <taxon>Pseudomonadota</taxon>
        <taxon>Alphaproteobacteria</taxon>
        <taxon>Rhodobacterales</taxon>
        <taxon>Paracoccaceae</taxon>
        <taxon>Paroceanicella</taxon>
    </lineage>
</organism>